<name>A0A9P6VC43_9HELO</name>
<evidence type="ECO:0000313" key="2">
    <source>
        <dbReference type="EMBL" id="KAG0644927.1"/>
    </source>
</evidence>
<dbReference type="PANTHER" id="PTHR15837">
    <property type="entry name" value="RAN GUANINE NUCLEOTIDE RELEASE FACTOR"/>
    <property type="match status" value="1"/>
</dbReference>
<proteinExistence type="predicted"/>
<accession>A0A9P6VC43</accession>
<evidence type="ECO:0000313" key="3">
    <source>
        <dbReference type="Proteomes" id="UP000785200"/>
    </source>
</evidence>
<reference evidence="2" key="1">
    <citation type="submission" date="2019-07" db="EMBL/GenBank/DDBJ databases">
        <title>Hyphodiscus hymeniophilus genome sequencing and assembly.</title>
        <authorList>
            <person name="Kramer G."/>
            <person name="Nodwell J."/>
        </authorList>
    </citation>
    <scope>NUCLEOTIDE SEQUENCE</scope>
    <source>
        <strain evidence="2">ATCC 34498</strain>
    </source>
</reference>
<evidence type="ECO:0000256" key="1">
    <source>
        <dbReference type="SAM" id="MobiDB-lite"/>
    </source>
</evidence>
<protein>
    <recommendedName>
        <fullName evidence="4">NYN domain-containing protein</fullName>
    </recommendedName>
</protein>
<gene>
    <name evidence="2" type="ORF">D0Z07_9374</name>
</gene>
<evidence type="ECO:0008006" key="4">
    <source>
        <dbReference type="Google" id="ProtNLM"/>
    </source>
</evidence>
<feature type="region of interest" description="Disordered" evidence="1">
    <location>
        <begin position="156"/>
        <end position="187"/>
    </location>
</feature>
<dbReference type="Proteomes" id="UP000785200">
    <property type="component" value="Unassembled WGS sequence"/>
</dbReference>
<dbReference type="GO" id="GO:0006606">
    <property type="term" value="P:protein import into nucleus"/>
    <property type="evidence" value="ECO:0007669"/>
    <property type="project" value="TreeGrafter"/>
</dbReference>
<sequence>MAPEDTSHSANPWEFTAALDLLAAWKPRTPSPPRLSRRPKTPPPPSSLNLAHLYDPKASKPSSLGDLDRLFDFLGLPQASSPCSTQELTESTSSSASDKSTPPSSLPDEPGLEDFIRKGKEVRWTDEVPGSDIAGYERRSTRSSSFGLRILPRSLENSDAEDSTPSRNARSRRRSRARSVAAADTSEFESEPELLTYRIRDRNEENEEDTSLLINTTLIPSFVTPIQRPKAPQALWGPPPITNTPFSPHEIRPIDILTREQKCAKLVKKLQRRFSTDSTALIRMTQDHASKHYDGNLSPDGIHVFVDCSNIVIGFINQLKMARGMNVRSPAKGGKISWPALAMILERGRPVARRILVGSHGSPLDSRQPKRPEYMTEAEICGYELNILDRVIKNKDVTPYKKNRGNGNGYATTSGYSSGSDGTYMTRKAVTEQGVDEILHMKLLESLIDTASPATIVLASGDAAEAEYSGGFMKNVERALRNGWRVELVAWSAGLSRDYQSPAFLKRWEGQFFIILLDDFSEEMFASYANK</sequence>
<dbReference type="CDD" id="cd18724">
    <property type="entry name" value="PIN_LabA-like"/>
    <property type="match status" value="1"/>
</dbReference>
<dbReference type="GO" id="GO:0005085">
    <property type="term" value="F:guanyl-nucleotide exchange factor activity"/>
    <property type="evidence" value="ECO:0007669"/>
    <property type="project" value="TreeGrafter"/>
</dbReference>
<dbReference type="Gene3D" id="3.40.50.1010">
    <property type="entry name" value="5'-nuclease"/>
    <property type="match status" value="1"/>
</dbReference>
<keyword evidence="3" id="KW-1185">Reference proteome</keyword>
<feature type="region of interest" description="Disordered" evidence="1">
    <location>
        <begin position="24"/>
        <end position="61"/>
    </location>
</feature>
<dbReference type="OrthoDB" id="5590473at2759"/>
<dbReference type="GO" id="GO:0031267">
    <property type="term" value="F:small GTPase binding"/>
    <property type="evidence" value="ECO:0007669"/>
    <property type="project" value="TreeGrafter"/>
</dbReference>
<dbReference type="InterPro" id="IPR007681">
    <property type="entry name" value="Mog1"/>
</dbReference>
<dbReference type="GO" id="GO:0005634">
    <property type="term" value="C:nucleus"/>
    <property type="evidence" value="ECO:0007669"/>
    <property type="project" value="TreeGrafter"/>
</dbReference>
<feature type="region of interest" description="Disordered" evidence="1">
    <location>
        <begin position="76"/>
        <end position="112"/>
    </location>
</feature>
<comment type="caution">
    <text evidence="2">The sequence shown here is derived from an EMBL/GenBank/DDBJ whole genome shotgun (WGS) entry which is preliminary data.</text>
</comment>
<organism evidence="2 3">
    <name type="scientific">Hyphodiscus hymeniophilus</name>
    <dbReference type="NCBI Taxonomy" id="353542"/>
    <lineage>
        <taxon>Eukaryota</taxon>
        <taxon>Fungi</taxon>
        <taxon>Dikarya</taxon>
        <taxon>Ascomycota</taxon>
        <taxon>Pezizomycotina</taxon>
        <taxon>Leotiomycetes</taxon>
        <taxon>Helotiales</taxon>
        <taxon>Hyphodiscaceae</taxon>
        <taxon>Hyphodiscus</taxon>
    </lineage>
</organism>
<feature type="compositionally biased region" description="Low complexity" evidence="1">
    <location>
        <begin position="84"/>
        <end position="103"/>
    </location>
</feature>
<dbReference type="AlphaFoldDB" id="A0A9P6VC43"/>
<dbReference type="EMBL" id="VNKQ01000022">
    <property type="protein sequence ID" value="KAG0644927.1"/>
    <property type="molecule type" value="Genomic_DNA"/>
</dbReference>
<dbReference type="PANTHER" id="PTHR15837:SF5">
    <property type="entry name" value="NYN DOMAIN-CONTAINING PROTEIN"/>
    <property type="match status" value="1"/>
</dbReference>